<keyword evidence="1" id="KW-1133">Transmembrane helix</keyword>
<organism evidence="2 3">
    <name type="scientific">Physocladia obscura</name>
    <dbReference type="NCBI Taxonomy" id="109957"/>
    <lineage>
        <taxon>Eukaryota</taxon>
        <taxon>Fungi</taxon>
        <taxon>Fungi incertae sedis</taxon>
        <taxon>Chytridiomycota</taxon>
        <taxon>Chytridiomycota incertae sedis</taxon>
        <taxon>Chytridiomycetes</taxon>
        <taxon>Chytridiales</taxon>
        <taxon>Chytriomycetaceae</taxon>
        <taxon>Physocladia</taxon>
    </lineage>
</organism>
<evidence type="ECO:0000313" key="3">
    <source>
        <dbReference type="Proteomes" id="UP001211907"/>
    </source>
</evidence>
<evidence type="ECO:0000313" key="2">
    <source>
        <dbReference type="EMBL" id="KAJ3121991.1"/>
    </source>
</evidence>
<feature type="transmembrane region" description="Helical" evidence="1">
    <location>
        <begin position="256"/>
        <end position="276"/>
    </location>
</feature>
<gene>
    <name evidence="2" type="ORF">HK100_012171</name>
</gene>
<keyword evidence="1" id="KW-0812">Transmembrane</keyword>
<dbReference type="Proteomes" id="UP001211907">
    <property type="component" value="Unassembled WGS sequence"/>
</dbReference>
<comment type="caution">
    <text evidence="2">The sequence shown here is derived from an EMBL/GenBank/DDBJ whole genome shotgun (WGS) entry which is preliminary data.</text>
</comment>
<keyword evidence="3" id="KW-1185">Reference proteome</keyword>
<name>A0AAD5T2R2_9FUNG</name>
<sequence>MSNDDSHSYMKGLSKEFDNSARNRTETEVPLLSVENTSELVLDTVPLVPGLQKHKAHRSTSILKSENHHLIDLKNNRPTRNLTFKRVIIDQDASEGPTTADIVGQTPPTPTTALTLNPPNILKITSELDRGDLFLSGLSLNQQRLNGTHLSYASLRKNINQHAELSRQVSLDTKKQSNRSRNSSFSSIGNKVHPLIQWLTQTQDMIMKSKIFRAITSFLAADRTKILLWFFLMLLAHATVTAVFIISLWVVMPGIWVYNFMQLFVITCSLVAHAAGNKLSSTIRTSVAAADLLKGRMTIQQIADYWVGGPKAPAQSIIRTSLSIGTCAEITLIVSSIFFGWISIETKLMTGGCIPPDYTGAKLPDGIEIKDFLQGDIDFAEVYNYGLPLNDGIVGGWPGWPMANPMNSFKINGYGPVYVIQVLCNSGINNSKIDPGIYTNTFVTKLSQDSRGVMLKMIVQFPPQSVFDDVHRVVQNVTVVQDCTIFLTVATGYLGYHFAADQWDMVTNGQLVSVSSPKNEFSVSYPSSIGQYASDAYTGFETYDDEYEALPLMGEAIMAAFSNSSFAPRYCFPEGTLPDGYYHTSVTYRGVSIGIGAAAHYALMQYNQNASIVPCSYYGFEGAGILSIPKIAIYLSAAASAIACLMKSFEILWWFMAQSAIEYEFYRRARRTLRHPIRFALDAAEMLATGMKAGENNDDVCDTTTTRAIEALGNSRIMYGEDMVTKDMEVGHLRIGQYGKVKGMVPEKRYGTYRLSQNPEWDDFMEG</sequence>
<evidence type="ECO:0000256" key="1">
    <source>
        <dbReference type="SAM" id="Phobius"/>
    </source>
</evidence>
<dbReference type="EMBL" id="JADGJH010000842">
    <property type="protein sequence ID" value="KAJ3121991.1"/>
    <property type="molecule type" value="Genomic_DNA"/>
</dbReference>
<dbReference type="AlphaFoldDB" id="A0AAD5T2R2"/>
<accession>A0AAD5T2R2</accession>
<keyword evidence="1" id="KW-0472">Membrane</keyword>
<reference evidence="2" key="1">
    <citation type="submission" date="2020-05" db="EMBL/GenBank/DDBJ databases">
        <title>Phylogenomic resolution of chytrid fungi.</title>
        <authorList>
            <person name="Stajich J.E."/>
            <person name="Amses K."/>
            <person name="Simmons R."/>
            <person name="Seto K."/>
            <person name="Myers J."/>
            <person name="Bonds A."/>
            <person name="Quandt C.A."/>
            <person name="Barry K."/>
            <person name="Liu P."/>
            <person name="Grigoriev I."/>
            <person name="Longcore J.E."/>
            <person name="James T.Y."/>
        </authorList>
    </citation>
    <scope>NUCLEOTIDE SEQUENCE</scope>
    <source>
        <strain evidence="2">JEL0513</strain>
    </source>
</reference>
<protein>
    <submittedName>
        <fullName evidence="2">Uncharacterized protein</fullName>
    </submittedName>
</protein>
<feature type="transmembrane region" description="Helical" evidence="1">
    <location>
        <begin position="321"/>
        <end position="344"/>
    </location>
</feature>
<feature type="transmembrane region" description="Helical" evidence="1">
    <location>
        <begin position="226"/>
        <end position="250"/>
    </location>
</feature>
<proteinExistence type="predicted"/>